<dbReference type="AlphaFoldDB" id="A0A8T0FUK7"/>
<name>A0A8T0FUK7_ARGBR</name>
<gene>
    <name evidence="1" type="ORF">HNY73_002737</name>
</gene>
<dbReference type="EMBL" id="JABXBU010000002">
    <property type="protein sequence ID" value="KAF8794807.1"/>
    <property type="molecule type" value="Genomic_DNA"/>
</dbReference>
<keyword evidence="2" id="KW-1185">Reference proteome</keyword>
<sequence>MTTGKIFIFKEEEDLAEYVKRVSDVYFGLEYLSPKEVREFACQFDISLKRKVTISWEENQQAGEDWFSLFLKRNSSLSIRGPEATSLSQATSSNKTNVAAFFKLLTQCYDKYSFGPEDIWNMDKTGLSTVQKLDRVVARRGFKQIGKMTSAERGTLVTLAVAASAIGNKIPLFIFPRVNFRDHFLNRAPKGSTGCCNPSGWMKKEHFMHFAEHFVDKRKTYTTTTGQS</sequence>
<comment type="caution">
    <text evidence="1">The sequence shown here is derived from an EMBL/GenBank/DDBJ whole genome shotgun (WGS) entry which is preliminary data.</text>
</comment>
<reference evidence="1" key="2">
    <citation type="submission" date="2020-06" db="EMBL/GenBank/DDBJ databases">
        <authorList>
            <person name="Sheffer M."/>
        </authorList>
    </citation>
    <scope>NUCLEOTIDE SEQUENCE</scope>
</reference>
<protein>
    <submittedName>
        <fullName evidence="1">Uncharacterized protein</fullName>
    </submittedName>
</protein>
<accession>A0A8T0FUK7</accession>
<evidence type="ECO:0000313" key="2">
    <source>
        <dbReference type="Proteomes" id="UP000807504"/>
    </source>
</evidence>
<evidence type="ECO:0000313" key="1">
    <source>
        <dbReference type="EMBL" id="KAF8794807.1"/>
    </source>
</evidence>
<organism evidence="1 2">
    <name type="scientific">Argiope bruennichi</name>
    <name type="common">Wasp spider</name>
    <name type="synonym">Aranea bruennichi</name>
    <dbReference type="NCBI Taxonomy" id="94029"/>
    <lineage>
        <taxon>Eukaryota</taxon>
        <taxon>Metazoa</taxon>
        <taxon>Ecdysozoa</taxon>
        <taxon>Arthropoda</taxon>
        <taxon>Chelicerata</taxon>
        <taxon>Arachnida</taxon>
        <taxon>Araneae</taxon>
        <taxon>Araneomorphae</taxon>
        <taxon>Entelegynae</taxon>
        <taxon>Araneoidea</taxon>
        <taxon>Araneidae</taxon>
        <taxon>Argiope</taxon>
    </lineage>
</organism>
<dbReference type="Proteomes" id="UP000807504">
    <property type="component" value="Unassembled WGS sequence"/>
</dbReference>
<proteinExistence type="predicted"/>
<reference evidence="1" key="1">
    <citation type="journal article" date="2020" name="bioRxiv">
        <title>Chromosome-level reference genome of the European wasp spider Argiope bruennichi: a resource for studies on range expansion and evolutionary adaptation.</title>
        <authorList>
            <person name="Sheffer M.M."/>
            <person name="Hoppe A."/>
            <person name="Krehenwinkel H."/>
            <person name="Uhl G."/>
            <person name="Kuss A.W."/>
            <person name="Jensen L."/>
            <person name="Jensen C."/>
            <person name="Gillespie R.G."/>
            <person name="Hoff K.J."/>
            <person name="Prost S."/>
        </authorList>
    </citation>
    <scope>NUCLEOTIDE SEQUENCE</scope>
</reference>